<organism evidence="1">
    <name type="scientific">marine metagenome</name>
    <dbReference type="NCBI Taxonomy" id="408172"/>
    <lineage>
        <taxon>unclassified sequences</taxon>
        <taxon>metagenomes</taxon>
        <taxon>ecological metagenomes</taxon>
    </lineage>
</organism>
<dbReference type="EMBL" id="UINC01113317">
    <property type="protein sequence ID" value="SVC82841.1"/>
    <property type="molecule type" value="Genomic_DNA"/>
</dbReference>
<evidence type="ECO:0000313" key="1">
    <source>
        <dbReference type="EMBL" id="SVC82841.1"/>
    </source>
</evidence>
<dbReference type="AlphaFoldDB" id="A0A382QF19"/>
<reference evidence="1" key="1">
    <citation type="submission" date="2018-05" db="EMBL/GenBank/DDBJ databases">
        <authorList>
            <person name="Lanie J.A."/>
            <person name="Ng W.-L."/>
            <person name="Kazmierczak K.M."/>
            <person name="Andrzejewski T.M."/>
            <person name="Davidsen T.M."/>
            <person name="Wayne K.J."/>
            <person name="Tettelin H."/>
            <person name="Glass J.I."/>
            <person name="Rusch D."/>
            <person name="Podicherti R."/>
            <person name="Tsui H.-C.T."/>
            <person name="Winkler M.E."/>
        </authorList>
    </citation>
    <scope>NUCLEOTIDE SEQUENCE</scope>
</reference>
<gene>
    <name evidence="1" type="ORF">METZ01_LOCUS335695</name>
</gene>
<accession>A0A382QF19</accession>
<sequence length="266" mass="27820">MALQRVETDAIEDDAVTTAKIAPNAVAAADIAAGAITNSEVAAGAAIASTKLSGLGTAATLTAGTAANNVVQLDGSARLPAISGANLTGVATDTSAMENNIAILAFKTQSANNLAKFNLVDQVIDEYKDDTGLDTQTNCDRVGSTAADGYMSTIVSSTITNTFTIEMWVRIASTAGTYYYFDHRNNGSPGTKGLALYNHSNENFYGWEDGSTLFYSSNSGGSKIAANTWGILTYSQTASTGYWHYAEGYSDALTIMSSDSRLPQHP</sequence>
<feature type="non-terminal residue" evidence="1">
    <location>
        <position position="266"/>
    </location>
</feature>
<dbReference type="InterPro" id="IPR013320">
    <property type="entry name" value="ConA-like_dom_sf"/>
</dbReference>
<proteinExistence type="predicted"/>
<name>A0A382QF19_9ZZZZ</name>
<protein>
    <submittedName>
        <fullName evidence="1">Uncharacterized protein</fullName>
    </submittedName>
</protein>
<dbReference type="SUPFAM" id="SSF49899">
    <property type="entry name" value="Concanavalin A-like lectins/glucanases"/>
    <property type="match status" value="1"/>
</dbReference>